<accession>A0AAD2JPG2</accession>
<dbReference type="EMBL" id="CAKOGP040002424">
    <property type="protein sequence ID" value="CAJ1969698.1"/>
    <property type="molecule type" value="Genomic_DNA"/>
</dbReference>
<dbReference type="AlphaFoldDB" id="A0AAD2JPG2"/>
<gene>
    <name evidence="1" type="ORF">CYCCA115_LOCUS23844</name>
</gene>
<organism evidence="1 2">
    <name type="scientific">Cylindrotheca closterium</name>
    <dbReference type="NCBI Taxonomy" id="2856"/>
    <lineage>
        <taxon>Eukaryota</taxon>
        <taxon>Sar</taxon>
        <taxon>Stramenopiles</taxon>
        <taxon>Ochrophyta</taxon>
        <taxon>Bacillariophyta</taxon>
        <taxon>Bacillariophyceae</taxon>
        <taxon>Bacillariophycidae</taxon>
        <taxon>Bacillariales</taxon>
        <taxon>Bacillariaceae</taxon>
        <taxon>Cylindrotheca</taxon>
    </lineage>
</organism>
<proteinExistence type="predicted"/>
<keyword evidence="2" id="KW-1185">Reference proteome</keyword>
<dbReference type="Proteomes" id="UP001295423">
    <property type="component" value="Unassembled WGS sequence"/>
</dbReference>
<evidence type="ECO:0000313" key="1">
    <source>
        <dbReference type="EMBL" id="CAJ1969698.1"/>
    </source>
</evidence>
<name>A0AAD2JPG2_9STRA</name>
<comment type="caution">
    <text evidence="1">The sequence shown here is derived from an EMBL/GenBank/DDBJ whole genome shotgun (WGS) entry which is preliminary data.</text>
</comment>
<sequence>MSEEKPLYVTDPEKWLRDLTESNDFVGIVIFRGHWCKYDKYYLKKLGKYNNETIKSEHLKLIAWTSEGADGAKQADEEWGLTTKFGFDEVIGDDTNALANYLVEDCILEDLKTMTPEEAHVTDHVTKGTYPNGMVQPGMIWYAHHGSLVLQWESEVSPPHFGGPNRPLPQDTWKEVMKRKHALDLGKDVMPVHGKELRQCATNMEVNCAIS</sequence>
<evidence type="ECO:0000313" key="2">
    <source>
        <dbReference type="Proteomes" id="UP001295423"/>
    </source>
</evidence>
<protein>
    <submittedName>
        <fullName evidence="1">Uncharacterized protein</fullName>
    </submittedName>
</protein>
<reference evidence="1" key="1">
    <citation type="submission" date="2023-08" db="EMBL/GenBank/DDBJ databases">
        <authorList>
            <person name="Audoor S."/>
            <person name="Bilcke G."/>
        </authorList>
    </citation>
    <scope>NUCLEOTIDE SEQUENCE</scope>
</reference>